<dbReference type="Gene3D" id="3.30.70.970">
    <property type="entry name" value="RraB-like"/>
    <property type="match status" value="1"/>
</dbReference>
<dbReference type="Pfam" id="PF06877">
    <property type="entry name" value="RraB"/>
    <property type="match status" value="1"/>
</dbReference>
<keyword evidence="3" id="KW-1185">Reference proteome</keyword>
<evidence type="ECO:0000313" key="3">
    <source>
        <dbReference type="Proteomes" id="UP000307790"/>
    </source>
</evidence>
<sequence>MARDLSKYPSDSNGNMLWHMLQTGDKLTTPREIQFSVIFPSQEKALQFGQILLENNQKLSFCPYLDNPEHPWEITAYPEMPASYDNIIGYQMLLETHARKFDGIYDGWYCPPHSSE</sequence>
<dbReference type="RefSeq" id="WP_138318852.1">
    <property type="nucleotide sequence ID" value="NZ_VCBC01000004.1"/>
</dbReference>
<protein>
    <submittedName>
        <fullName evidence="2">Ribonuclease E inhibitor RraB</fullName>
    </submittedName>
</protein>
<dbReference type="InterPro" id="IPR009671">
    <property type="entry name" value="RraB_dom"/>
</dbReference>
<accession>A0A5R9IRU9</accession>
<evidence type="ECO:0000313" key="2">
    <source>
        <dbReference type="EMBL" id="TLU66787.1"/>
    </source>
</evidence>
<dbReference type="Proteomes" id="UP000307790">
    <property type="component" value="Unassembled WGS sequence"/>
</dbReference>
<dbReference type="SUPFAM" id="SSF89946">
    <property type="entry name" value="Hypothetical protein VC0424"/>
    <property type="match status" value="1"/>
</dbReference>
<comment type="caution">
    <text evidence="2">The sequence shown here is derived from an EMBL/GenBank/DDBJ whole genome shotgun (WGS) entry which is preliminary data.</text>
</comment>
<name>A0A5R9IRU9_9GAMM</name>
<dbReference type="AlphaFoldDB" id="A0A5R9IRU9"/>
<dbReference type="OrthoDB" id="8753964at2"/>
<dbReference type="InterPro" id="IPR036701">
    <property type="entry name" value="RraB-like_sf"/>
</dbReference>
<organism evidence="2 3">
    <name type="scientific">Thalassotalea litorea</name>
    <dbReference type="NCBI Taxonomy" id="2020715"/>
    <lineage>
        <taxon>Bacteria</taxon>
        <taxon>Pseudomonadati</taxon>
        <taxon>Pseudomonadota</taxon>
        <taxon>Gammaproteobacteria</taxon>
        <taxon>Alteromonadales</taxon>
        <taxon>Colwelliaceae</taxon>
        <taxon>Thalassotalea</taxon>
    </lineage>
</organism>
<gene>
    <name evidence="2" type="ORF">FE810_04575</name>
</gene>
<feature type="domain" description="Regulator of ribonuclease activity B" evidence="1">
    <location>
        <begin position="11"/>
        <end position="110"/>
    </location>
</feature>
<evidence type="ECO:0000259" key="1">
    <source>
        <dbReference type="Pfam" id="PF06877"/>
    </source>
</evidence>
<proteinExistence type="predicted"/>
<dbReference type="EMBL" id="VCBC01000004">
    <property type="protein sequence ID" value="TLU66787.1"/>
    <property type="molecule type" value="Genomic_DNA"/>
</dbReference>
<reference evidence="2 3" key="1">
    <citation type="submission" date="2019-05" db="EMBL/GenBank/DDBJ databases">
        <title>Genome sequences of Thalassotalea litorea 1K03283.</title>
        <authorList>
            <person name="Zhang D."/>
        </authorList>
    </citation>
    <scope>NUCLEOTIDE SEQUENCE [LARGE SCALE GENOMIC DNA]</scope>
    <source>
        <strain evidence="2 3">MCCC 1K03283</strain>
    </source>
</reference>